<keyword evidence="1" id="KW-1133">Transmembrane helix</keyword>
<feature type="transmembrane region" description="Helical" evidence="1">
    <location>
        <begin position="46"/>
        <end position="63"/>
    </location>
</feature>
<dbReference type="OrthoDB" id="468026at2"/>
<gene>
    <name evidence="2" type="ORF">ACX27_22270</name>
</gene>
<dbReference type="AlphaFoldDB" id="A0A0M4T4J5"/>
<dbReference type="STRING" id="224013.ACX27_22270"/>
<dbReference type="RefSeq" id="WP_062295646.1">
    <property type="nucleotide sequence ID" value="NZ_CP012036.1"/>
</dbReference>
<reference evidence="2 3" key="2">
    <citation type="journal article" date="2016" name="Genome Announc.">
        <title>Draft Genome Sequence of the N2-Fixing Cyanobacterium Nostoc piscinale CENA21, Isolated from the Brazilian Amazon Floodplain.</title>
        <authorList>
            <person name="Leao T."/>
            <person name="Guimaraes P.I."/>
            <person name="de Melo A.G."/>
            <person name="Ramos R.T."/>
            <person name="Leao P.N."/>
            <person name="Silva A."/>
            <person name="Fiore M.F."/>
            <person name="Schneider M.P."/>
        </authorList>
    </citation>
    <scope>NUCLEOTIDE SEQUENCE [LARGE SCALE GENOMIC DNA]</scope>
    <source>
        <strain evidence="2 3">CENA21</strain>
    </source>
</reference>
<keyword evidence="1" id="KW-0472">Membrane</keyword>
<keyword evidence="3" id="KW-1185">Reference proteome</keyword>
<dbReference type="PATRIC" id="fig|224013.5.peg.5338"/>
<feature type="transmembrane region" description="Helical" evidence="1">
    <location>
        <begin position="75"/>
        <end position="92"/>
    </location>
</feature>
<proteinExistence type="predicted"/>
<dbReference type="EMBL" id="CP012036">
    <property type="protein sequence ID" value="ALF54932.1"/>
    <property type="molecule type" value="Genomic_DNA"/>
</dbReference>
<reference evidence="3" key="1">
    <citation type="submission" date="2015-07" db="EMBL/GenBank/DDBJ databases">
        <title>Genome Of Nitrogen-Fixing Cyanobacterium Nostoc piscinale CENA21 From Solimoes/Amazon River Floodplain Sediments And Comparative Genomics To Uncover Biosynthetic Natural Products Potential.</title>
        <authorList>
            <person name="Leao T.F."/>
            <person name="Leao P.N."/>
            <person name="Guimaraes P.I."/>
            <person name="de Melo A.G.C."/>
            <person name="Ramos R.T.J."/>
            <person name="Silva A."/>
            <person name="Fiore M.F."/>
            <person name="Schneider M.P.C."/>
        </authorList>
    </citation>
    <scope>NUCLEOTIDE SEQUENCE [LARGE SCALE GENOMIC DNA]</scope>
    <source>
        <strain evidence="3">CENA21</strain>
    </source>
</reference>
<sequence>MRFWRFWFNSVFLSSQYEPARFIEFVMLLLTLLLLGIWGFTQELPYMLLCLSYAIGAAISMLVREAIAPSPEAQVSRLTALLLLLISLYGFFDFL</sequence>
<keyword evidence="1" id="KW-0812">Transmembrane</keyword>
<dbReference type="KEGG" id="npz:ACX27_22270"/>
<accession>A0A0M4T4J5</accession>
<dbReference type="Proteomes" id="UP000062645">
    <property type="component" value="Chromosome"/>
</dbReference>
<protein>
    <submittedName>
        <fullName evidence="2">Uncharacterized protein</fullName>
    </submittedName>
</protein>
<evidence type="ECO:0000256" key="1">
    <source>
        <dbReference type="SAM" id="Phobius"/>
    </source>
</evidence>
<organism evidence="2 3">
    <name type="scientific">Nostoc piscinale CENA21</name>
    <dbReference type="NCBI Taxonomy" id="224013"/>
    <lineage>
        <taxon>Bacteria</taxon>
        <taxon>Bacillati</taxon>
        <taxon>Cyanobacteriota</taxon>
        <taxon>Cyanophyceae</taxon>
        <taxon>Nostocales</taxon>
        <taxon>Nostocaceae</taxon>
        <taxon>Nostoc</taxon>
    </lineage>
</organism>
<evidence type="ECO:0000313" key="3">
    <source>
        <dbReference type="Proteomes" id="UP000062645"/>
    </source>
</evidence>
<evidence type="ECO:0000313" key="2">
    <source>
        <dbReference type="EMBL" id="ALF54932.1"/>
    </source>
</evidence>
<feature type="transmembrane region" description="Helical" evidence="1">
    <location>
        <begin position="21"/>
        <end position="40"/>
    </location>
</feature>
<name>A0A0M4T4J5_9NOSO</name>